<feature type="compositionally biased region" description="Basic and acidic residues" evidence="1">
    <location>
        <begin position="52"/>
        <end position="62"/>
    </location>
</feature>
<feature type="compositionally biased region" description="Basic and acidic residues" evidence="1">
    <location>
        <begin position="18"/>
        <end position="32"/>
    </location>
</feature>
<feature type="region of interest" description="Disordered" evidence="1">
    <location>
        <begin position="1"/>
        <end position="63"/>
    </location>
</feature>
<organism evidence="2 3">
    <name type="scientific">Trichoglossum hirsutum</name>
    <dbReference type="NCBI Taxonomy" id="265104"/>
    <lineage>
        <taxon>Eukaryota</taxon>
        <taxon>Fungi</taxon>
        <taxon>Dikarya</taxon>
        <taxon>Ascomycota</taxon>
        <taxon>Pezizomycotina</taxon>
        <taxon>Geoglossomycetes</taxon>
        <taxon>Geoglossales</taxon>
        <taxon>Geoglossaceae</taxon>
        <taxon>Trichoglossum</taxon>
    </lineage>
</organism>
<evidence type="ECO:0000313" key="2">
    <source>
        <dbReference type="EMBL" id="KAH0542116.1"/>
    </source>
</evidence>
<dbReference type="AlphaFoldDB" id="A0A9P8I2H6"/>
<keyword evidence="3" id="KW-1185">Reference proteome</keyword>
<feature type="compositionally biased region" description="Basic and acidic residues" evidence="1">
    <location>
        <begin position="1"/>
        <end position="10"/>
    </location>
</feature>
<accession>A0A9P8I2H6</accession>
<dbReference type="EMBL" id="JAGHQM010003701">
    <property type="protein sequence ID" value="KAH0542116.1"/>
    <property type="molecule type" value="Genomic_DNA"/>
</dbReference>
<protein>
    <submittedName>
        <fullName evidence="2">Uncharacterized protein</fullName>
    </submittedName>
</protein>
<evidence type="ECO:0000313" key="3">
    <source>
        <dbReference type="Proteomes" id="UP000750711"/>
    </source>
</evidence>
<feature type="region of interest" description="Disordered" evidence="1">
    <location>
        <begin position="79"/>
        <end position="106"/>
    </location>
</feature>
<name>A0A9P8I2H6_9PEZI</name>
<reference evidence="2" key="1">
    <citation type="submission" date="2021-03" db="EMBL/GenBank/DDBJ databases">
        <title>Comparative genomics and phylogenomic investigation of the class Geoglossomycetes provide insights into ecological specialization and systematics.</title>
        <authorList>
            <person name="Melie T."/>
            <person name="Pirro S."/>
            <person name="Miller A.N."/>
            <person name="Quandt A."/>
        </authorList>
    </citation>
    <scope>NUCLEOTIDE SEQUENCE</scope>
    <source>
        <strain evidence="2">CAQ_001_2017</strain>
    </source>
</reference>
<evidence type="ECO:0000256" key="1">
    <source>
        <dbReference type="SAM" id="MobiDB-lite"/>
    </source>
</evidence>
<dbReference type="Proteomes" id="UP000750711">
    <property type="component" value="Unassembled WGS sequence"/>
</dbReference>
<sequence length="106" mass="11603">MFKSLQEKATKLAAQHVGGEEKKKEKKKDKAVEQPPQHADNPAGEGSSAPPQEKEQKEDYLDKGFGMAAKKFGLKTDAKTNEKITDGARGFFEKASGKKVPEKISN</sequence>
<gene>
    <name evidence="2" type="ORF">GP486_008666</name>
</gene>
<comment type="caution">
    <text evidence="2">The sequence shown here is derived from an EMBL/GenBank/DDBJ whole genome shotgun (WGS) entry which is preliminary data.</text>
</comment>
<proteinExistence type="predicted"/>